<dbReference type="EMBL" id="MK503924">
    <property type="protein sequence ID" value="QED40090.1"/>
    <property type="molecule type" value="Genomic_DNA"/>
</dbReference>
<name>A0A7G3W7N3_NPVSF</name>
<sequence length="172" mass="20451">MTTTPATKRMYCRVFLKANYFFDINDNVNIIRKLRKVQFFLYLGIVNRKGAMMVCEHFENVTRVFNKIEIFEEGEILQVDADKTLLIEKTFECMYNDNFNKIFVLTALPNFDTRIVVDYPRIIKEHTKDKISRFFMDNNKLKNIEDYIDDTDGYDNFSDSDSVDSGIHTNWF</sequence>
<organism evidence="1">
    <name type="scientific">Spodoptera frugiperda nuclear polyhedrosis virus</name>
    <name type="common">SfNPV</name>
    <dbReference type="NCBI Taxonomy" id="10455"/>
    <lineage>
        <taxon>Viruses</taxon>
        <taxon>Viruses incertae sedis</taxon>
        <taxon>Naldaviricetes</taxon>
        <taxon>Lefavirales</taxon>
        <taxon>Baculoviridae</taxon>
        <taxon>Alphabaculovirus</taxon>
        <taxon>Alphabaculovirus spofrugiperdae</taxon>
    </lineage>
</organism>
<proteinExistence type="predicted"/>
<evidence type="ECO:0000313" key="1">
    <source>
        <dbReference type="EMBL" id="QED40090.1"/>
    </source>
</evidence>
<organismHost>
    <name type="scientific">Lepidoptera</name>
    <name type="common">moths &amp; butterflies</name>
    <dbReference type="NCBI Taxonomy" id="7088"/>
</organismHost>
<reference evidence="1" key="1">
    <citation type="submission" date="2019-02" db="EMBL/GenBank/DDBJ databases">
        <title>Genetic diversity of Spodoptera frugiperda multiple nucleopolyhedovirus and pathogenicity against corn- and rice-strain S. frugiperda larvae.</title>
        <authorList>
            <person name="Harrison R.L."/>
            <person name="Rowley D.L."/>
            <person name="Popham H.J."/>
        </authorList>
    </citation>
    <scope>NUCLEOTIDE SEQUENCE</scope>
    <source>
        <strain evidence="1">IIBBL BCIPV 459</strain>
    </source>
</reference>
<accession>A0A7G3W7N3</accession>
<protein>
    <submittedName>
        <fullName evidence="1">Uncharacterized protein</fullName>
    </submittedName>
</protein>